<dbReference type="InterPro" id="IPR013906">
    <property type="entry name" value="eIF3j"/>
</dbReference>
<name>A0A0L0DUB9_THETB</name>
<dbReference type="PANTHER" id="PTHR21681">
    <property type="entry name" value="EUKARYOTIC TRANSLATION INITIATION FACTOR 3 SUBUNIT J"/>
    <property type="match status" value="1"/>
</dbReference>
<dbReference type="EMBL" id="GL349504">
    <property type="protein sequence ID" value="KNC55792.1"/>
    <property type="molecule type" value="Genomic_DNA"/>
</dbReference>
<evidence type="ECO:0000256" key="4">
    <source>
        <dbReference type="SAM" id="MobiDB-lite"/>
    </source>
</evidence>
<keyword evidence="1" id="KW-0963">Cytoplasm</keyword>
<feature type="region of interest" description="Disordered" evidence="4">
    <location>
        <begin position="350"/>
        <end position="369"/>
    </location>
</feature>
<accession>A0A0L0DUB9</accession>
<dbReference type="Proteomes" id="UP000054408">
    <property type="component" value="Unassembled WGS sequence"/>
</dbReference>
<feature type="compositionally biased region" description="Acidic residues" evidence="4">
    <location>
        <begin position="1"/>
        <end position="16"/>
    </location>
</feature>
<sequence length="369" mass="38376">MASDDDDVVYEIPDDECGSRCEVGDAGAASFGGPSTGARSSATVGDAAAALAVATRLSDDELLSSSNSGDNNEVKEATKTGDMPPQAQVGAGTGGAAWGESSGSGSDTKDAWDDSSSDGEGEGKSGADKSKTSSAPAYGRVGGKKKGKNALGKKGKKGKGKGDKKKKEYGTVDLPDYDPHAVGNEGMGIGAEGDDEDGFGFAKRADAIAAEKARRRQLEEESDFAHTLDTFAGVVAAGPVETVYKEVETGVGPDSIDAMKPSSVTDFNDFAARVADKLTEFSSSTHYLVCMEKLIRSATGDMKVADIRSLSRTLNAIANEKQKEDKKSAKKAKKKKGGVALKMRANKTTSDFMDDPYMGDDGGDDDFFM</sequence>
<feature type="compositionally biased region" description="Acidic residues" evidence="4">
    <location>
        <begin position="352"/>
        <end position="369"/>
    </location>
</feature>
<protein>
    <submittedName>
        <fullName evidence="5">Uncharacterized protein</fullName>
    </submittedName>
</protein>
<keyword evidence="6" id="KW-1185">Reference proteome</keyword>
<dbReference type="STRING" id="461836.A0A0L0DUB9"/>
<dbReference type="Gene3D" id="1.10.246.60">
    <property type="entry name" value="Eukaryotic translation initiation factor 3 like domains"/>
    <property type="match status" value="1"/>
</dbReference>
<evidence type="ECO:0000256" key="2">
    <source>
        <dbReference type="ARBA" id="ARBA00022540"/>
    </source>
</evidence>
<feature type="compositionally biased region" description="Basic and acidic residues" evidence="4">
    <location>
        <begin position="121"/>
        <end position="131"/>
    </location>
</feature>
<organism evidence="5 6">
    <name type="scientific">Thecamonas trahens ATCC 50062</name>
    <dbReference type="NCBI Taxonomy" id="461836"/>
    <lineage>
        <taxon>Eukaryota</taxon>
        <taxon>Apusozoa</taxon>
        <taxon>Apusomonadida</taxon>
        <taxon>Apusomonadidae</taxon>
        <taxon>Thecamonas</taxon>
    </lineage>
</organism>
<evidence type="ECO:0000313" key="5">
    <source>
        <dbReference type="EMBL" id="KNC55792.1"/>
    </source>
</evidence>
<gene>
    <name evidence="5" type="ORF">AMSG_11226</name>
</gene>
<dbReference type="GO" id="GO:0003743">
    <property type="term" value="F:translation initiation factor activity"/>
    <property type="evidence" value="ECO:0007669"/>
    <property type="project" value="UniProtKB-KW"/>
</dbReference>
<dbReference type="InterPro" id="IPR023194">
    <property type="entry name" value="eIF3-like_dom_sf"/>
</dbReference>
<dbReference type="RefSeq" id="XP_013752874.1">
    <property type="nucleotide sequence ID" value="XM_013897420.1"/>
</dbReference>
<feature type="region of interest" description="Disordered" evidence="4">
    <location>
        <begin position="321"/>
        <end position="340"/>
    </location>
</feature>
<dbReference type="Pfam" id="PF08597">
    <property type="entry name" value="eIF3_subunit"/>
    <property type="match status" value="1"/>
</dbReference>
<feature type="compositionally biased region" description="Basic residues" evidence="4">
    <location>
        <begin position="142"/>
        <end position="164"/>
    </location>
</feature>
<proteinExistence type="predicted"/>
<dbReference type="OrthoDB" id="20381at2759"/>
<dbReference type="AlphaFoldDB" id="A0A0L0DUB9"/>
<reference evidence="5 6" key="1">
    <citation type="submission" date="2010-05" db="EMBL/GenBank/DDBJ databases">
        <title>The Genome Sequence of Thecamonas trahens ATCC 50062.</title>
        <authorList>
            <consortium name="The Broad Institute Genome Sequencing Platform"/>
            <person name="Russ C."/>
            <person name="Cuomo C."/>
            <person name="Shea T."/>
            <person name="Young S.K."/>
            <person name="Zeng Q."/>
            <person name="Koehrsen M."/>
            <person name="Haas B."/>
            <person name="Borodovsky M."/>
            <person name="Guigo R."/>
            <person name="Alvarado L."/>
            <person name="Berlin A."/>
            <person name="Bochicchio J."/>
            <person name="Borenstein D."/>
            <person name="Chapman S."/>
            <person name="Chen Z."/>
            <person name="Freedman E."/>
            <person name="Gellesch M."/>
            <person name="Goldberg J."/>
            <person name="Griggs A."/>
            <person name="Gujja S."/>
            <person name="Heilman E."/>
            <person name="Heiman D."/>
            <person name="Hepburn T."/>
            <person name="Howarth C."/>
            <person name="Jen D."/>
            <person name="Larson L."/>
            <person name="Mehta T."/>
            <person name="Park D."/>
            <person name="Pearson M."/>
            <person name="Roberts A."/>
            <person name="Saif S."/>
            <person name="Shenoy N."/>
            <person name="Sisk P."/>
            <person name="Stolte C."/>
            <person name="Sykes S."/>
            <person name="Thomson T."/>
            <person name="Walk T."/>
            <person name="White J."/>
            <person name="Yandava C."/>
            <person name="Burger G."/>
            <person name="Gray M.W."/>
            <person name="Holland P.W.H."/>
            <person name="King N."/>
            <person name="Lang F.B.F."/>
            <person name="Roger A.J."/>
            <person name="Ruiz-Trillo I."/>
            <person name="Lander E."/>
            <person name="Nusbaum C."/>
        </authorList>
    </citation>
    <scope>NUCLEOTIDE SEQUENCE [LARGE SCALE GENOMIC DNA]</scope>
    <source>
        <strain evidence="5 6">ATCC 50062</strain>
    </source>
</reference>
<keyword evidence="3" id="KW-0648">Protein biosynthesis</keyword>
<feature type="compositionally biased region" description="Basic residues" evidence="4">
    <location>
        <begin position="328"/>
        <end position="337"/>
    </location>
</feature>
<feature type="region of interest" description="Disordered" evidence="4">
    <location>
        <begin position="1"/>
        <end position="45"/>
    </location>
</feature>
<evidence type="ECO:0000256" key="1">
    <source>
        <dbReference type="ARBA" id="ARBA00022490"/>
    </source>
</evidence>
<dbReference type="GO" id="GO:0005852">
    <property type="term" value="C:eukaryotic translation initiation factor 3 complex"/>
    <property type="evidence" value="ECO:0007669"/>
    <property type="project" value="InterPro"/>
</dbReference>
<dbReference type="PANTHER" id="PTHR21681:SF0">
    <property type="entry name" value="EUKARYOTIC TRANSLATION INITIATION FACTOR 3 SUBUNIT J"/>
    <property type="match status" value="1"/>
</dbReference>
<feature type="region of interest" description="Disordered" evidence="4">
    <location>
        <begin position="59"/>
        <end position="179"/>
    </location>
</feature>
<keyword evidence="2" id="KW-0396">Initiation factor</keyword>
<dbReference type="GeneID" id="25569256"/>
<evidence type="ECO:0000256" key="3">
    <source>
        <dbReference type="ARBA" id="ARBA00022917"/>
    </source>
</evidence>
<evidence type="ECO:0000313" key="6">
    <source>
        <dbReference type="Proteomes" id="UP000054408"/>
    </source>
</evidence>